<dbReference type="AlphaFoldDB" id="A0A317PY76"/>
<dbReference type="RefSeq" id="WP_110077045.1">
    <property type="nucleotide sequence ID" value="NZ_QGTT01000031.1"/>
</dbReference>
<dbReference type="InterPro" id="IPR015002">
    <property type="entry name" value="T6SS_Tdi1_C"/>
</dbReference>
<protein>
    <submittedName>
        <fullName evidence="2">Uncharacterized protein DUF1851</fullName>
    </submittedName>
</protein>
<evidence type="ECO:0000313" key="3">
    <source>
        <dbReference type="Proteomes" id="UP000246964"/>
    </source>
</evidence>
<evidence type="ECO:0000313" key="2">
    <source>
        <dbReference type="EMBL" id="PWW06821.1"/>
    </source>
</evidence>
<dbReference type="Proteomes" id="UP000246964">
    <property type="component" value="Unassembled WGS sequence"/>
</dbReference>
<keyword evidence="3" id="KW-1185">Reference proteome</keyword>
<dbReference type="OrthoDB" id="8683979at2"/>
<dbReference type="Pfam" id="PF08906">
    <property type="entry name" value="T6SS_Tdi1_C"/>
    <property type="match status" value="1"/>
</dbReference>
<accession>A0A317PY76</accession>
<organism evidence="2 3">
    <name type="scientific">Pseudidiomarina maritima</name>
    <dbReference type="NCBI Taxonomy" id="519453"/>
    <lineage>
        <taxon>Bacteria</taxon>
        <taxon>Pseudomonadati</taxon>
        <taxon>Pseudomonadota</taxon>
        <taxon>Gammaproteobacteria</taxon>
        <taxon>Alteromonadales</taxon>
        <taxon>Idiomarinaceae</taxon>
        <taxon>Pseudidiomarina</taxon>
    </lineage>
</organism>
<feature type="domain" description="T6SS immunity protein Tdi1 C-terminal" evidence="1">
    <location>
        <begin position="66"/>
        <end position="138"/>
    </location>
</feature>
<evidence type="ECO:0000259" key="1">
    <source>
        <dbReference type="Pfam" id="PF08906"/>
    </source>
</evidence>
<proteinExistence type="predicted"/>
<sequence length="147" mass="16522">MTLNDLTVNFSHLNRDSLLSDWEWLLEGKFLPILMSASGDAFVQHVENREVWWLDTGGAEFSKVAESPEQFNELLSDKEFVVECFAIQMVGDLIQSGKVLSNGQIYSLIQPWLLGGEYKISNINPTDIEVHFSLSGQIAKQVGRSES</sequence>
<gene>
    <name evidence="2" type="ORF">DET45_1318</name>
</gene>
<name>A0A317PY76_9GAMM</name>
<reference evidence="2 3" key="1">
    <citation type="submission" date="2018-05" db="EMBL/GenBank/DDBJ databases">
        <title>Freshwater and sediment microbial communities from various areas in North America, analyzing microbe dynamics in response to fracking.</title>
        <authorList>
            <person name="Lamendella R."/>
        </authorList>
    </citation>
    <scope>NUCLEOTIDE SEQUENCE [LARGE SCALE GENOMIC DNA]</scope>
    <source>
        <strain evidence="2 3">125B1</strain>
    </source>
</reference>
<dbReference type="EMBL" id="QGTT01000031">
    <property type="protein sequence ID" value="PWW06821.1"/>
    <property type="molecule type" value="Genomic_DNA"/>
</dbReference>
<comment type="caution">
    <text evidence="2">The sequence shown here is derived from an EMBL/GenBank/DDBJ whole genome shotgun (WGS) entry which is preliminary data.</text>
</comment>